<dbReference type="HAMAP" id="MF_00469">
    <property type="entry name" value="TrhO"/>
    <property type="match status" value="1"/>
</dbReference>
<gene>
    <name evidence="2" type="primary">trhO</name>
    <name evidence="4" type="ORF">WQ57_04630</name>
</gene>
<dbReference type="Gene3D" id="3.40.250.10">
    <property type="entry name" value="Rhodanese-like domain"/>
    <property type="match status" value="1"/>
</dbReference>
<dbReference type="Proteomes" id="UP000034166">
    <property type="component" value="Unassembled WGS sequence"/>
</dbReference>
<dbReference type="EC" id="1.14.-.-" evidence="2"/>
<dbReference type="Pfam" id="PF17773">
    <property type="entry name" value="UPF0176_N"/>
    <property type="match status" value="1"/>
</dbReference>
<evidence type="ECO:0000259" key="3">
    <source>
        <dbReference type="PROSITE" id="PS50206"/>
    </source>
</evidence>
<dbReference type="NCBIfam" id="NF001135">
    <property type="entry name" value="PRK00142.1-3"/>
    <property type="match status" value="1"/>
</dbReference>
<dbReference type="GO" id="GO:0016740">
    <property type="term" value="F:transferase activity"/>
    <property type="evidence" value="ECO:0007669"/>
    <property type="project" value="UniProtKB-KW"/>
</dbReference>
<dbReference type="Pfam" id="PF12368">
    <property type="entry name" value="Rhodanese_C"/>
    <property type="match status" value="1"/>
</dbReference>
<keyword evidence="2" id="KW-0560">Oxidoreductase</keyword>
<dbReference type="PROSITE" id="PS50206">
    <property type="entry name" value="RHODANESE_3"/>
    <property type="match status" value="1"/>
</dbReference>
<dbReference type="InterPro" id="IPR036873">
    <property type="entry name" value="Rhodanese-like_dom_sf"/>
</dbReference>
<keyword evidence="5" id="KW-1185">Reference proteome</keyword>
<dbReference type="SUPFAM" id="SSF52821">
    <property type="entry name" value="Rhodanese/Cell cycle control phosphatase"/>
    <property type="match status" value="1"/>
</dbReference>
<dbReference type="InterPro" id="IPR020936">
    <property type="entry name" value="TrhO"/>
</dbReference>
<dbReference type="PANTHER" id="PTHR43268:SF3">
    <property type="entry name" value="RHODANESE-LIKE DOMAIN-CONTAINING PROTEIN 7-RELATED"/>
    <property type="match status" value="1"/>
</dbReference>
<dbReference type="InterPro" id="IPR022111">
    <property type="entry name" value="Rhodanese_C"/>
</dbReference>
<dbReference type="PANTHER" id="PTHR43268">
    <property type="entry name" value="THIOSULFATE SULFURTRANSFERASE/RHODANESE-LIKE DOMAIN-CONTAINING PROTEIN 2"/>
    <property type="match status" value="1"/>
</dbReference>
<dbReference type="Pfam" id="PF00581">
    <property type="entry name" value="Rhodanese"/>
    <property type="match status" value="1"/>
</dbReference>
<dbReference type="RefSeq" id="WP_046522566.1">
    <property type="nucleotide sequence ID" value="NZ_LAYY01000004.1"/>
</dbReference>
<dbReference type="GO" id="GO:0006400">
    <property type="term" value="P:tRNA modification"/>
    <property type="evidence" value="ECO:0007669"/>
    <property type="project" value="UniProtKB-UniRule"/>
</dbReference>
<protein>
    <recommendedName>
        <fullName evidence="2">tRNA uridine(34) hydroxylase</fullName>
        <ecNumber evidence="2">1.14.-.-</ecNumber>
    </recommendedName>
    <alternativeName>
        <fullName evidence="2">tRNA hydroxylation protein O</fullName>
    </alternativeName>
</protein>
<dbReference type="OrthoDB" id="9778326at2"/>
<dbReference type="InterPro" id="IPR001763">
    <property type="entry name" value="Rhodanese-like_dom"/>
</dbReference>
<comment type="function">
    <text evidence="2">Catalyzes oxygen-dependent 5-hydroxyuridine (ho5U) modification at position 34 in tRNAs.</text>
</comment>
<proteinExistence type="inferred from homology"/>
<keyword evidence="1 2" id="KW-0819">tRNA processing</keyword>
<feature type="domain" description="Rhodanese" evidence="3">
    <location>
        <begin position="126"/>
        <end position="220"/>
    </location>
</feature>
<name>A0A0M2T2N3_9BACI</name>
<dbReference type="EMBL" id="LAYY01000004">
    <property type="protein sequence ID" value="KKK39075.1"/>
    <property type="molecule type" value="Genomic_DNA"/>
</dbReference>
<keyword evidence="4" id="KW-0808">Transferase</keyword>
<sequence>MEKSPYRVLLYYKYVTIENPEEFTAEHLRFCKELGLKGRILVASEGINGTVSGTYEATEQYMQAMKQDSRFADMVYKIDDAEDHAFKKMHVRHRPELVTLRLEDDVNPLELTGNYLEPKEFYEKMQEEDTIVIDARNDYEYDIGHFQGAIKPEIKSFRELPDWIKENKEMLEGKKILTYCTGGVRCEKFSGWLKKEGFDDVSQLHGGIVTYGKDPEVKGQLWNGQCYVFDNRISVPVNRVEHVVVGKDYFTGEPCERYVNCANPECNKQILVSEENEHRYLRGCSHECRTHPRNRYIAEHNLTEEEVASRLEKIR</sequence>
<comment type="similarity">
    <text evidence="2">Belongs to the TrhO family.</text>
</comment>
<evidence type="ECO:0000313" key="5">
    <source>
        <dbReference type="Proteomes" id="UP000034166"/>
    </source>
</evidence>
<accession>A0A0M2T2N3</accession>
<comment type="caution">
    <text evidence="4">The sequence shown here is derived from an EMBL/GenBank/DDBJ whole genome shotgun (WGS) entry which is preliminary data.</text>
</comment>
<dbReference type="CDD" id="cd01518">
    <property type="entry name" value="RHOD_YceA"/>
    <property type="match status" value="1"/>
</dbReference>
<organism evidence="4 5">
    <name type="scientific">Mesobacillus campisalis</name>
    <dbReference type="NCBI Taxonomy" id="1408103"/>
    <lineage>
        <taxon>Bacteria</taxon>
        <taxon>Bacillati</taxon>
        <taxon>Bacillota</taxon>
        <taxon>Bacilli</taxon>
        <taxon>Bacillales</taxon>
        <taxon>Bacillaceae</taxon>
        <taxon>Mesobacillus</taxon>
    </lineage>
</organism>
<dbReference type="Gene3D" id="3.30.70.100">
    <property type="match status" value="1"/>
</dbReference>
<evidence type="ECO:0000256" key="1">
    <source>
        <dbReference type="ARBA" id="ARBA00022694"/>
    </source>
</evidence>
<dbReference type="PATRIC" id="fig|1408103.3.peg.1040"/>
<dbReference type="SMART" id="SM00450">
    <property type="entry name" value="RHOD"/>
    <property type="match status" value="1"/>
</dbReference>
<evidence type="ECO:0000256" key="2">
    <source>
        <dbReference type="HAMAP-Rule" id="MF_00469"/>
    </source>
</evidence>
<reference evidence="4 5" key="1">
    <citation type="submission" date="2015-04" db="EMBL/GenBank/DDBJ databases">
        <title>Taxonomic description and genome sequence of Bacillus campisalis sp. nov., a novel member of the genus Bacillus isolated from solar saltern.</title>
        <authorList>
            <person name="Mathan Kumar R."/>
            <person name="Kaur G."/>
            <person name="Kumar A."/>
            <person name="Singh N.K."/>
            <person name="Kaur N."/>
            <person name="Kumar N."/>
            <person name="Mayilraj S."/>
        </authorList>
    </citation>
    <scope>NUCLEOTIDE SEQUENCE [LARGE SCALE GENOMIC DNA]</scope>
    <source>
        <strain evidence="4 5">SA2-6</strain>
    </source>
</reference>
<dbReference type="InterPro" id="IPR040503">
    <property type="entry name" value="TRHO_N"/>
</dbReference>
<comment type="catalytic activity">
    <reaction evidence="2">
        <text>uridine(34) in tRNA + AH2 + O2 = 5-hydroxyuridine(34) in tRNA + A + H2O</text>
        <dbReference type="Rhea" id="RHEA:64224"/>
        <dbReference type="Rhea" id="RHEA-COMP:11727"/>
        <dbReference type="Rhea" id="RHEA-COMP:13381"/>
        <dbReference type="ChEBI" id="CHEBI:13193"/>
        <dbReference type="ChEBI" id="CHEBI:15377"/>
        <dbReference type="ChEBI" id="CHEBI:15379"/>
        <dbReference type="ChEBI" id="CHEBI:17499"/>
        <dbReference type="ChEBI" id="CHEBI:65315"/>
        <dbReference type="ChEBI" id="CHEBI:136877"/>
    </reaction>
</comment>
<dbReference type="AlphaFoldDB" id="A0A0M2T2N3"/>
<evidence type="ECO:0000313" key="4">
    <source>
        <dbReference type="EMBL" id="KKK39075.1"/>
    </source>
</evidence>
<dbReference type="GO" id="GO:0016705">
    <property type="term" value="F:oxidoreductase activity, acting on paired donors, with incorporation or reduction of molecular oxygen"/>
    <property type="evidence" value="ECO:0007669"/>
    <property type="project" value="UniProtKB-UniRule"/>
</dbReference>